<keyword evidence="1" id="KW-0547">Nucleotide-binding</keyword>
<dbReference type="InterPro" id="IPR038726">
    <property type="entry name" value="PDDEXK_AddAB-type"/>
</dbReference>
<evidence type="ECO:0000256" key="1">
    <source>
        <dbReference type="ARBA" id="ARBA00022741"/>
    </source>
</evidence>
<evidence type="ECO:0000313" key="10">
    <source>
        <dbReference type="Proteomes" id="UP000242972"/>
    </source>
</evidence>
<dbReference type="GO" id="GO:0006281">
    <property type="term" value="P:DNA repair"/>
    <property type="evidence" value="ECO:0007669"/>
    <property type="project" value="UniProtKB-KW"/>
</dbReference>
<reference evidence="9 10" key="1">
    <citation type="journal article" date="2014" name="BMC Genomics">
        <title>Comparison of environmental and isolate Sulfobacillus genomes reveals diverse carbon, sulfur, nitrogen, and hydrogen metabolisms.</title>
        <authorList>
            <person name="Justice N.B."/>
            <person name="Norman A."/>
            <person name="Brown C.T."/>
            <person name="Singh A."/>
            <person name="Thomas B.C."/>
            <person name="Banfield J.F."/>
        </authorList>
    </citation>
    <scope>NUCLEOTIDE SEQUENCE [LARGE SCALE GENOMIC DNA]</scope>
    <source>
        <strain evidence="9">AMDSBA4</strain>
    </source>
</reference>
<dbReference type="Gene3D" id="3.90.320.10">
    <property type="match status" value="1"/>
</dbReference>
<dbReference type="EMBL" id="PXYW01000044">
    <property type="protein sequence ID" value="PSR32342.1"/>
    <property type="molecule type" value="Genomic_DNA"/>
</dbReference>
<dbReference type="GO" id="GO:0016787">
    <property type="term" value="F:hydrolase activity"/>
    <property type="evidence" value="ECO:0007669"/>
    <property type="project" value="UniProtKB-KW"/>
</dbReference>
<comment type="caution">
    <text evidence="9">The sequence shown here is derived from an EMBL/GenBank/DDBJ whole genome shotgun (WGS) entry which is preliminary data.</text>
</comment>
<dbReference type="AlphaFoldDB" id="A0A2T2XD18"/>
<proteinExistence type="predicted"/>
<evidence type="ECO:0000256" key="6">
    <source>
        <dbReference type="ARBA" id="ARBA00023125"/>
    </source>
</evidence>
<gene>
    <name evidence="9" type="ORF">C7B46_14730</name>
</gene>
<dbReference type="GO" id="GO:0005524">
    <property type="term" value="F:ATP binding"/>
    <property type="evidence" value="ECO:0007669"/>
    <property type="project" value="UniProtKB-KW"/>
</dbReference>
<organism evidence="9 10">
    <name type="scientific">Sulfobacillus benefaciens</name>
    <dbReference type="NCBI Taxonomy" id="453960"/>
    <lineage>
        <taxon>Bacteria</taxon>
        <taxon>Bacillati</taxon>
        <taxon>Bacillota</taxon>
        <taxon>Clostridia</taxon>
        <taxon>Eubacteriales</taxon>
        <taxon>Clostridiales Family XVII. Incertae Sedis</taxon>
        <taxon>Sulfobacillus</taxon>
    </lineage>
</organism>
<protein>
    <recommendedName>
        <fullName evidence="8">PD-(D/E)XK endonuclease-like domain-containing protein</fullName>
    </recommendedName>
</protein>
<name>A0A2T2XD18_9FIRM</name>
<keyword evidence="5" id="KW-0067">ATP-binding</keyword>
<keyword evidence="6" id="KW-0238">DNA-binding</keyword>
<dbReference type="Proteomes" id="UP000242972">
    <property type="component" value="Unassembled WGS sequence"/>
</dbReference>
<dbReference type="GO" id="GO:0004386">
    <property type="term" value="F:helicase activity"/>
    <property type="evidence" value="ECO:0007669"/>
    <property type="project" value="UniProtKB-KW"/>
</dbReference>
<evidence type="ECO:0000256" key="7">
    <source>
        <dbReference type="ARBA" id="ARBA00023204"/>
    </source>
</evidence>
<evidence type="ECO:0000256" key="2">
    <source>
        <dbReference type="ARBA" id="ARBA00022763"/>
    </source>
</evidence>
<evidence type="ECO:0000256" key="3">
    <source>
        <dbReference type="ARBA" id="ARBA00022801"/>
    </source>
</evidence>
<keyword evidence="4" id="KW-0347">Helicase</keyword>
<evidence type="ECO:0000256" key="5">
    <source>
        <dbReference type="ARBA" id="ARBA00022840"/>
    </source>
</evidence>
<feature type="domain" description="PD-(D/E)XK endonuclease-like" evidence="8">
    <location>
        <begin position="48"/>
        <end position="194"/>
    </location>
</feature>
<sequence length="227" mass="25823">MRSEKSKRAPKLFPPSMAGHCLRYAVMELLGFGRLITPESQAAMRAGSKLHKTFQQELLQKESVRAIEAPIRDVDRGISGRIDAVLDDAQGPLVVEYKTVNHEKFIRIANQGPLIEHWAQLQLYLAVGEFSGGRLVVESRETHGRLTYHSDGDQAWETWVLTRVQLARKYQESRKLPVREISAACGHCDRWQRCFSSEIERDQAVQQHPEWDTDPVLPDALRIVAIS</sequence>
<keyword evidence="2" id="KW-0227">DNA damage</keyword>
<dbReference type="InterPro" id="IPR011604">
    <property type="entry name" value="PDDEXK-like_dom_sf"/>
</dbReference>
<evidence type="ECO:0000313" key="9">
    <source>
        <dbReference type="EMBL" id="PSR32342.1"/>
    </source>
</evidence>
<dbReference type="Pfam" id="PF12705">
    <property type="entry name" value="PDDEXK_1"/>
    <property type="match status" value="1"/>
</dbReference>
<evidence type="ECO:0000256" key="4">
    <source>
        <dbReference type="ARBA" id="ARBA00022806"/>
    </source>
</evidence>
<evidence type="ECO:0000259" key="8">
    <source>
        <dbReference type="Pfam" id="PF12705"/>
    </source>
</evidence>
<keyword evidence="7" id="KW-0234">DNA repair</keyword>
<dbReference type="GO" id="GO:0003677">
    <property type="term" value="F:DNA binding"/>
    <property type="evidence" value="ECO:0007669"/>
    <property type="project" value="UniProtKB-KW"/>
</dbReference>
<accession>A0A2T2XD18</accession>
<keyword evidence="3" id="KW-0378">Hydrolase</keyword>